<evidence type="ECO:0000313" key="2">
    <source>
        <dbReference type="EMBL" id="OHS92790.1"/>
    </source>
</evidence>
<reference evidence="2" key="1">
    <citation type="submission" date="2016-10" db="EMBL/GenBank/DDBJ databases">
        <authorList>
            <person name="Benchimol M."/>
            <person name="Almeida L.G."/>
            <person name="Vasconcelos A.T."/>
            <person name="Perreira-Neves A."/>
            <person name="Rosa I.A."/>
            <person name="Tasca T."/>
            <person name="Bogo M.R."/>
            <person name="de Souza W."/>
        </authorList>
    </citation>
    <scope>NUCLEOTIDE SEQUENCE [LARGE SCALE GENOMIC DNA]</scope>
    <source>
        <strain evidence="2">K</strain>
    </source>
</reference>
<sequence length="534" mass="61415">MSERHHLFNNNEGYPRRVIDAPLFKKYAFSHDGCFLSVINQDNKFALYSLDDVASGILRPFYTDKNYAVDAFAFTNFDLLQFESSQIDNFTAGKVHPPLNLNKIARKFDKNNAQLILATESSNDDKNNNNNIQSHLRVFDISTLSFIADIIVPNQISQIKSDKIFSSKIYYIEKVTNNLISYDFISKKREFITKNTEFFEELENGSLLISTKEGMKYYEFQSTLKSLSPKGLNPLAFFPLAYQKVLLIGSIYSPSPMFMVFDPLSDKLEPVYNLPYFNCKENSFSAVPYGFYGNSAFIASNTSKYLVFMKKEDEFYTINDYCRLDTITYAMHYAEKDSTLILFGDKQITLFQIEPFHKQHSFHHRKIYSIQENKKDENIEKADDSEMFENEKLREINERIKNLPQPSNPMNAVNFLKKETGSVLNSISNLNDLLKEQIIAIKLSEELANKKPWDPSDAEYYTNKIQGSLIAAQRKFKNAQSNLHGGNGMKQFAFRYSMQTSDSGRNSSQQQSQTPSASMLSPNPKGHLKSQNRK</sequence>
<accession>A0A1J4IZE8</accession>
<dbReference type="VEuPathDB" id="TrichDB:TRFO_40910"/>
<feature type="compositionally biased region" description="Polar residues" evidence="1">
    <location>
        <begin position="497"/>
        <end position="506"/>
    </location>
</feature>
<organism evidence="2 3">
    <name type="scientific">Tritrichomonas foetus</name>
    <dbReference type="NCBI Taxonomy" id="1144522"/>
    <lineage>
        <taxon>Eukaryota</taxon>
        <taxon>Metamonada</taxon>
        <taxon>Parabasalia</taxon>
        <taxon>Tritrichomonadida</taxon>
        <taxon>Tritrichomonadidae</taxon>
        <taxon>Tritrichomonas</taxon>
    </lineage>
</organism>
<feature type="region of interest" description="Disordered" evidence="1">
    <location>
        <begin position="496"/>
        <end position="534"/>
    </location>
</feature>
<gene>
    <name evidence="2" type="ORF">TRFO_40910</name>
</gene>
<dbReference type="Proteomes" id="UP000179807">
    <property type="component" value="Unassembled WGS sequence"/>
</dbReference>
<proteinExistence type="predicted"/>
<dbReference type="AlphaFoldDB" id="A0A1J4IZE8"/>
<evidence type="ECO:0000313" key="3">
    <source>
        <dbReference type="Proteomes" id="UP000179807"/>
    </source>
</evidence>
<dbReference type="RefSeq" id="XP_068345927.1">
    <property type="nucleotide sequence ID" value="XM_068513472.1"/>
</dbReference>
<keyword evidence="3" id="KW-1185">Reference proteome</keyword>
<protein>
    <submittedName>
        <fullName evidence="2">Uncharacterized protein</fullName>
    </submittedName>
</protein>
<evidence type="ECO:0000256" key="1">
    <source>
        <dbReference type="SAM" id="MobiDB-lite"/>
    </source>
</evidence>
<dbReference type="GeneID" id="94848176"/>
<comment type="caution">
    <text evidence="2">The sequence shown here is derived from an EMBL/GenBank/DDBJ whole genome shotgun (WGS) entry which is preliminary data.</text>
</comment>
<dbReference type="EMBL" id="MLAK01001468">
    <property type="protein sequence ID" value="OHS92790.1"/>
    <property type="molecule type" value="Genomic_DNA"/>
</dbReference>
<name>A0A1J4IZE8_9EUKA</name>